<keyword evidence="1" id="KW-0175">Coiled coil</keyword>
<evidence type="ECO:0000313" key="3">
    <source>
        <dbReference type="EMBL" id="KAF2176514.1"/>
    </source>
</evidence>
<dbReference type="AlphaFoldDB" id="A0A6A6DAE3"/>
<dbReference type="OrthoDB" id="4222821at2759"/>
<feature type="coiled-coil region" evidence="1">
    <location>
        <begin position="251"/>
        <end position="278"/>
    </location>
</feature>
<gene>
    <name evidence="3" type="ORF">K469DRAFT_606991</name>
</gene>
<name>A0A6A6DAE3_9PEZI</name>
<dbReference type="EMBL" id="ML994707">
    <property type="protein sequence ID" value="KAF2176514.1"/>
    <property type="molecule type" value="Genomic_DNA"/>
</dbReference>
<sequence>TPHLPSSYSVNGCAPANFQDLSPSPSSMPPADRSVGIDTPAEENSGPLVDLANLLAEMSPYERRLSRLSGGELYNYPIGDALFLSHHFHTILSAHSDLLRGDSVPPLSTPTILLVISCFMTLTRIYSFIFRHFNKQLSQILETRAAHSSRGCVPPSTEADFRSYRGLRLSQLQHICLCSKWDPTKKAVSMLLNLLSGAEELLGLPPDVKITSMPGTKPPRHQRSSLEENSGAKKALFEEDSLAVLRSSGLYKTVEVQAKELYKEIEEVEELLKGIIDTGKEQPL</sequence>
<evidence type="ECO:0000256" key="1">
    <source>
        <dbReference type="SAM" id="Coils"/>
    </source>
</evidence>
<feature type="region of interest" description="Disordered" evidence="2">
    <location>
        <begin position="212"/>
        <end position="231"/>
    </location>
</feature>
<proteinExistence type="predicted"/>
<feature type="non-terminal residue" evidence="3">
    <location>
        <position position="1"/>
    </location>
</feature>
<organism evidence="3 4">
    <name type="scientific">Zopfia rhizophila CBS 207.26</name>
    <dbReference type="NCBI Taxonomy" id="1314779"/>
    <lineage>
        <taxon>Eukaryota</taxon>
        <taxon>Fungi</taxon>
        <taxon>Dikarya</taxon>
        <taxon>Ascomycota</taxon>
        <taxon>Pezizomycotina</taxon>
        <taxon>Dothideomycetes</taxon>
        <taxon>Dothideomycetes incertae sedis</taxon>
        <taxon>Zopfiaceae</taxon>
        <taxon>Zopfia</taxon>
    </lineage>
</organism>
<protein>
    <submittedName>
        <fullName evidence="3">Uncharacterized protein</fullName>
    </submittedName>
</protein>
<evidence type="ECO:0000313" key="4">
    <source>
        <dbReference type="Proteomes" id="UP000800200"/>
    </source>
</evidence>
<evidence type="ECO:0000256" key="2">
    <source>
        <dbReference type="SAM" id="MobiDB-lite"/>
    </source>
</evidence>
<reference evidence="3" key="1">
    <citation type="journal article" date="2020" name="Stud. Mycol.">
        <title>101 Dothideomycetes genomes: a test case for predicting lifestyles and emergence of pathogens.</title>
        <authorList>
            <person name="Haridas S."/>
            <person name="Albert R."/>
            <person name="Binder M."/>
            <person name="Bloem J."/>
            <person name="Labutti K."/>
            <person name="Salamov A."/>
            <person name="Andreopoulos B."/>
            <person name="Baker S."/>
            <person name="Barry K."/>
            <person name="Bills G."/>
            <person name="Bluhm B."/>
            <person name="Cannon C."/>
            <person name="Castanera R."/>
            <person name="Culley D."/>
            <person name="Daum C."/>
            <person name="Ezra D."/>
            <person name="Gonzalez J."/>
            <person name="Henrissat B."/>
            <person name="Kuo A."/>
            <person name="Liang C."/>
            <person name="Lipzen A."/>
            <person name="Lutzoni F."/>
            <person name="Magnuson J."/>
            <person name="Mondo S."/>
            <person name="Nolan M."/>
            <person name="Ohm R."/>
            <person name="Pangilinan J."/>
            <person name="Park H.-J."/>
            <person name="Ramirez L."/>
            <person name="Alfaro M."/>
            <person name="Sun H."/>
            <person name="Tritt A."/>
            <person name="Yoshinaga Y."/>
            <person name="Zwiers L.-H."/>
            <person name="Turgeon B."/>
            <person name="Goodwin S."/>
            <person name="Spatafora J."/>
            <person name="Crous P."/>
            <person name="Grigoriev I."/>
        </authorList>
    </citation>
    <scope>NUCLEOTIDE SEQUENCE</scope>
    <source>
        <strain evidence="3">CBS 207.26</strain>
    </source>
</reference>
<feature type="region of interest" description="Disordered" evidence="2">
    <location>
        <begin position="19"/>
        <end position="44"/>
    </location>
</feature>
<keyword evidence="4" id="KW-1185">Reference proteome</keyword>
<dbReference type="Proteomes" id="UP000800200">
    <property type="component" value="Unassembled WGS sequence"/>
</dbReference>
<accession>A0A6A6DAE3</accession>